<dbReference type="EMBL" id="UFAJ01000034">
    <property type="protein sequence ID" value="SSD58667.1"/>
    <property type="molecule type" value="Genomic_DNA"/>
</dbReference>
<dbReference type="GO" id="GO:0030479">
    <property type="term" value="C:actin cortical patch"/>
    <property type="evidence" value="ECO:0007669"/>
    <property type="project" value="TreeGrafter"/>
</dbReference>
<dbReference type="Proteomes" id="UP000262825">
    <property type="component" value="Unassembled WGS sequence"/>
</dbReference>
<dbReference type="PANTHER" id="PTHR28208:SF3">
    <property type="entry name" value="PHOSPHATIDATE PHOSPHATASE APP1"/>
    <property type="match status" value="1"/>
</dbReference>
<evidence type="ECO:0000259" key="2">
    <source>
        <dbReference type="Pfam" id="PF09949"/>
    </source>
</evidence>
<dbReference type="PANTHER" id="PTHR28208">
    <property type="entry name" value="PHOSPHATIDATE PHOSPHATASE APP1"/>
    <property type="match status" value="1"/>
</dbReference>
<feature type="compositionally biased region" description="Low complexity" evidence="1">
    <location>
        <begin position="519"/>
        <end position="537"/>
    </location>
</feature>
<feature type="compositionally biased region" description="Polar residues" evidence="1">
    <location>
        <begin position="560"/>
        <end position="591"/>
    </location>
</feature>
<feature type="region of interest" description="Disordered" evidence="1">
    <location>
        <begin position="518"/>
        <end position="607"/>
    </location>
</feature>
<dbReference type="AlphaFoldDB" id="A0A376B1X4"/>
<feature type="domain" description="Phosphatidate phosphatase APP1 catalytic" evidence="2">
    <location>
        <begin position="287"/>
        <end position="437"/>
    </location>
</feature>
<gene>
    <name evidence="3" type="ORF">SCODWIG_00428</name>
</gene>
<name>A0A376B1X4_9ASCO</name>
<feature type="region of interest" description="Disordered" evidence="1">
    <location>
        <begin position="671"/>
        <end position="693"/>
    </location>
</feature>
<reference evidence="4" key="1">
    <citation type="submission" date="2018-06" db="EMBL/GenBank/DDBJ databases">
        <authorList>
            <person name="Guldener U."/>
        </authorList>
    </citation>
    <scope>NUCLEOTIDE SEQUENCE [LARGE SCALE GENOMIC DNA]</scope>
    <source>
        <strain evidence="4">UTAD17</strain>
    </source>
</reference>
<feature type="region of interest" description="Disordered" evidence="1">
    <location>
        <begin position="632"/>
        <end position="654"/>
    </location>
</feature>
<dbReference type="GO" id="GO:0008195">
    <property type="term" value="F:phosphatidate phosphatase activity"/>
    <property type="evidence" value="ECO:0007669"/>
    <property type="project" value="InterPro"/>
</dbReference>
<dbReference type="VEuPathDB" id="FungiDB:SCODWIG_00428"/>
<feature type="region of interest" description="Disordered" evidence="1">
    <location>
        <begin position="768"/>
        <end position="791"/>
    </location>
</feature>
<sequence length="791" mass="88213">MTYDYNGNSKRKRIYNIMKNTKDAYLPTITSSFNQLRSEASSSMKYYYNNSVSNVYDQSNQQEYQHQNAENTKEFLNNAKIVIYPIYSTFNSVENLYLTHVKGNIYLPGVMNRKNRLIYSLCKQLMRKPTNSDTLTTLIENQEISRNDSMHHNDIDDTASVASSAFPSSLASSPSSSSSSPSSSSSSSSSSPDLSSVISSKNTNTSENSNKIFDSRISGFLSKGVNNCQISLYVDNQLYANLKSDELGNFECLLTTIKMPNNVTCKCLLNSNISNSINVVHYSESAISVISDIDDTIKHTGVVGDKRSLICNTFQNDYSQWLIPSVSKWYGLLSHNYSIEFFYVSNSPIQLYPFLQEFISQFYPSGVIFLKEYFQGNLLSNIMVSSAKRKLGFIAKVIRDYPSKKFILIGDSGEKDLEAYITTAIMFPKQVLAIYIRSVPGSLSDLDNNDEIIRQNLNDMIEKHYLNITQEHDSSATCHNVNEHITLSSPPLSNHKNNSPEVIPDLITFDDDCHDDNTTVDTIKSTSSSYSSSSSSSPPRKPFKKKNLLTPEIEEEIKRSQTPSTAGSISTITSVPGAASTITGDNSSDSCSRALMEKKKPPVPRKSNAVNAAYSRAILDGSTKATPITPVLKTTASRPPPPPVPPRKTVNSCKSTSTNIAKDVQNNHIAASNSSYANDQDGGNKNTREFEDEDEDDYCYYTPSSQNDYGSYETFMDKRADMWRRRVEHAITQLSTVAFRNGTQNKIRLKFFKDDCLQDSIDVIEEASGDKCGNDDQVNVNKDNMEPPSLI</sequence>
<organism evidence="3 4">
    <name type="scientific">Saccharomycodes ludwigii</name>
    <dbReference type="NCBI Taxonomy" id="36035"/>
    <lineage>
        <taxon>Eukaryota</taxon>
        <taxon>Fungi</taxon>
        <taxon>Dikarya</taxon>
        <taxon>Ascomycota</taxon>
        <taxon>Saccharomycotina</taxon>
        <taxon>Saccharomycetes</taxon>
        <taxon>Saccharomycodales</taxon>
        <taxon>Saccharomycodaceae</taxon>
        <taxon>Saccharomycodes</taxon>
    </lineage>
</organism>
<accession>A0A376B1X4</accession>
<evidence type="ECO:0000256" key="1">
    <source>
        <dbReference type="SAM" id="MobiDB-lite"/>
    </source>
</evidence>
<dbReference type="InterPro" id="IPR052935">
    <property type="entry name" value="Mg2+_PAP"/>
</dbReference>
<proteinExistence type="predicted"/>
<keyword evidence="4" id="KW-1185">Reference proteome</keyword>
<feature type="region of interest" description="Disordered" evidence="1">
    <location>
        <begin position="172"/>
        <end position="205"/>
    </location>
</feature>
<protein>
    <recommendedName>
        <fullName evidence="2">Phosphatidate phosphatase APP1 catalytic domain-containing protein</fullName>
    </recommendedName>
</protein>
<evidence type="ECO:0000313" key="4">
    <source>
        <dbReference type="Proteomes" id="UP000262825"/>
    </source>
</evidence>
<dbReference type="InterPro" id="IPR019236">
    <property type="entry name" value="APP1_cat"/>
</dbReference>
<feature type="compositionally biased region" description="Polar residues" evidence="1">
    <location>
        <begin position="671"/>
        <end position="685"/>
    </location>
</feature>
<dbReference type="Pfam" id="PF09949">
    <property type="entry name" value="APP1_cat"/>
    <property type="match status" value="1"/>
</dbReference>
<evidence type="ECO:0000313" key="3">
    <source>
        <dbReference type="EMBL" id="SSD58667.1"/>
    </source>
</evidence>